<keyword evidence="4" id="KW-1185">Reference proteome</keyword>
<gene>
    <name evidence="2" type="ORF">SS50377_18929</name>
    <name evidence="3" type="ORF">SS50377_28588</name>
</gene>
<evidence type="ECO:0000256" key="1">
    <source>
        <dbReference type="SAM" id="MobiDB-lite"/>
    </source>
</evidence>
<reference evidence="2 3" key="1">
    <citation type="journal article" date="2014" name="PLoS Genet.">
        <title>The Genome of Spironucleus salmonicida Highlights a Fish Pathogen Adapted to Fluctuating Environments.</title>
        <authorList>
            <person name="Xu F."/>
            <person name="Jerlstrom-Hultqvist J."/>
            <person name="Einarsson E."/>
            <person name="Astvaldsson A."/>
            <person name="Svard S.G."/>
            <person name="Andersson J.O."/>
        </authorList>
    </citation>
    <scope>NUCLEOTIDE SEQUENCE</scope>
    <source>
        <strain evidence="3">ATCC 50377</strain>
    </source>
</reference>
<evidence type="ECO:0000313" key="2">
    <source>
        <dbReference type="EMBL" id="EST41588.1"/>
    </source>
</evidence>
<dbReference type="EMBL" id="KI546169">
    <property type="protein sequence ID" value="EST41588.1"/>
    <property type="molecule type" value="Genomic_DNA"/>
</dbReference>
<accession>V6LBG2</accession>
<name>V6LBG2_9EUKA</name>
<proteinExistence type="predicted"/>
<dbReference type="Proteomes" id="UP000018208">
    <property type="component" value="Unassembled WGS sequence"/>
</dbReference>
<dbReference type="EMBL" id="AUWU02000009">
    <property type="protein sequence ID" value="KAH0569632.1"/>
    <property type="molecule type" value="Genomic_DNA"/>
</dbReference>
<feature type="compositionally biased region" description="Acidic residues" evidence="1">
    <location>
        <begin position="84"/>
        <end position="98"/>
    </location>
</feature>
<evidence type="ECO:0000313" key="3">
    <source>
        <dbReference type="EMBL" id="KAH0569632.1"/>
    </source>
</evidence>
<feature type="region of interest" description="Disordered" evidence="1">
    <location>
        <begin position="84"/>
        <end position="129"/>
    </location>
</feature>
<reference evidence="3" key="2">
    <citation type="submission" date="2020-12" db="EMBL/GenBank/DDBJ databases">
        <title>New Spironucleus salmonicida genome in near-complete chromosomes.</title>
        <authorList>
            <person name="Xu F."/>
            <person name="Kurt Z."/>
            <person name="Jimenez-Gonzalez A."/>
            <person name="Astvaldsson A."/>
            <person name="Andersson J.O."/>
            <person name="Svard S.G."/>
        </authorList>
    </citation>
    <scope>NUCLEOTIDE SEQUENCE</scope>
    <source>
        <strain evidence="3">ATCC 50377</strain>
    </source>
</reference>
<evidence type="ECO:0008006" key="5">
    <source>
        <dbReference type="Google" id="ProtNLM"/>
    </source>
</evidence>
<sequence length="129" mass="14827">MKFQVKKDKVIRTMELPDEMATVLNAKKIAGKLFQIGVARQKLFVDGVEQSDQTKIQPNWRLVMEELPKKNALKEGEEEVYEFEEEEVYYESENEDTTYESYGSGSDDEISAAASSSSEDHQMPNIYDM</sequence>
<dbReference type="AlphaFoldDB" id="V6LBG2"/>
<evidence type="ECO:0000313" key="4">
    <source>
        <dbReference type="Proteomes" id="UP000018208"/>
    </source>
</evidence>
<organism evidence="2">
    <name type="scientific">Spironucleus salmonicida</name>
    <dbReference type="NCBI Taxonomy" id="348837"/>
    <lineage>
        <taxon>Eukaryota</taxon>
        <taxon>Metamonada</taxon>
        <taxon>Diplomonadida</taxon>
        <taxon>Hexamitidae</taxon>
        <taxon>Hexamitinae</taxon>
        <taxon>Spironucleus</taxon>
    </lineage>
</organism>
<dbReference type="VEuPathDB" id="GiardiaDB:SS50377_28588"/>
<protein>
    <recommendedName>
        <fullName evidence="5">Ubiquitin-like domain-containing protein</fullName>
    </recommendedName>
</protein>